<keyword evidence="3 5" id="KW-0378">Hydrolase</keyword>
<dbReference type="InterPro" id="IPR015991">
    <property type="entry name" value="TatD/YcfH-like"/>
</dbReference>
<evidence type="ECO:0000256" key="4">
    <source>
        <dbReference type="PIRSR" id="PIRSR005902-1"/>
    </source>
</evidence>
<feature type="binding site" evidence="4">
    <location>
        <position position="148"/>
    </location>
    <ligand>
        <name>a divalent metal cation</name>
        <dbReference type="ChEBI" id="CHEBI:60240"/>
        <label>2</label>
    </ligand>
</feature>
<gene>
    <name evidence="5" type="ordered locus">CSE_09600</name>
</gene>
<evidence type="ECO:0000256" key="2">
    <source>
        <dbReference type="ARBA" id="ARBA00022723"/>
    </source>
</evidence>
<feature type="binding site" evidence="4">
    <location>
        <position position="89"/>
    </location>
    <ligand>
        <name>a divalent metal cation</name>
        <dbReference type="ChEBI" id="CHEBI:60240"/>
        <label>1</label>
    </ligand>
</feature>
<dbReference type="Pfam" id="PF01026">
    <property type="entry name" value="TatD_DNase"/>
    <property type="match status" value="1"/>
</dbReference>
<dbReference type="InterPro" id="IPR001130">
    <property type="entry name" value="TatD-like"/>
</dbReference>
<organism evidence="5 6">
    <name type="scientific">Caldisericum exile (strain DSM 21853 / NBRC 104410 / AZM16c01)</name>
    <dbReference type="NCBI Taxonomy" id="511051"/>
    <lineage>
        <taxon>Bacteria</taxon>
        <taxon>Pseudomonadati</taxon>
        <taxon>Caldisericota/Cryosericota group</taxon>
        <taxon>Caldisericota</taxon>
        <taxon>Caldisericia</taxon>
        <taxon>Caldisericales</taxon>
        <taxon>Caldisericaceae</taxon>
        <taxon>Caldisericum</taxon>
    </lineage>
</organism>
<evidence type="ECO:0000256" key="1">
    <source>
        <dbReference type="ARBA" id="ARBA00009275"/>
    </source>
</evidence>
<dbReference type="RefSeq" id="WP_014453488.1">
    <property type="nucleotide sequence ID" value="NC_017096.1"/>
</dbReference>
<accession>A0A7U6GEW7</accession>
<dbReference type="PANTHER" id="PTHR46124">
    <property type="entry name" value="D-AMINOACYL-TRNA DEACYLASE"/>
    <property type="match status" value="1"/>
</dbReference>
<dbReference type="FunFam" id="3.20.20.140:FF:000005">
    <property type="entry name" value="TatD family hydrolase"/>
    <property type="match status" value="1"/>
</dbReference>
<keyword evidence="2 4" id="KW-0479">Metal-binding</keyword>
<dbReference type="Gene3D" id="3.20.20.140">
    <property type="entry name" value="Metal-dependent hydrolases"/>
    <property type="match status" value="1"/>
</dbReference>
<dbReference type="NCBIfam" id="TIGR00010">
    <property type="entry name" value="YchF/TatD family DNA exonuclease"/>
    <property type="match status" value="1"/>
</dbReference>
<dbReference type="EC" id="3.1.-.-" evidence="5"/>
<dbReference type="PIRSF" id="PIRSF005902">
    <property type="entry name" value="DNase_TatD"/>
    <property type="match status" value="1"/>
</dbReference>
<dbReference type="PROSITE" id="PS01091">
    <property type="entry name" value="TATD_3"/>
    <property type="match status" value="1"/>
</dbReference>
<sequence>MIVDSHAHVFKEYYTESEIEEILEQKSLIVNVVGYDLSSSIESLELASRYINIFSTCGIHPYDINKLNNETLDKLKKLLGNKKTVAVGEIGLDYFRDLTKKDDQLKGFRKQIKLAKETDLPIVIHSRDAFFDTISILLDEGYFKGVFHSFDYGVEEVKKVLDMGFYVSFSGILTFSKREDLREALRIVPLDRLLLETDSPYLTPVPLRGKKNKPQNVEIIYDFVANLKGVEKDVLHKTVCNNFFDIFDKANLTMGKEVACLKS</sequence>
<feature type="binding site" evidence="4">
    <location>
        <position position="8"/>
    </location>
    <ligand>
        <name>a divalent metal cation</name>
        <dbReference type="ChEBI" id="CHEBI:60240"/>
        <label>1</label>
    </ligand>
</feature>
<comment type="similarity">
    <text evidence="1">Belongs to the metallo-dependent hydrolases superfamily. TatD-type hydrolase family.</text>
</comment>
<dbReference type="GO" id="GO:0046872">
    <property type="term" value="F:metal ion binding"/>
    <property type="evidence" value="ECO:0007669"/>
    <property type="project" value="UniProtKB-KW"/>
</dbReference>
<dbReference type="PANTHER" id="PTHR46124:SF2">
    <property type="entry name" value="D-AMINOACYL-TRNA DEACYLASE"/>
    <property type="match status" value="1"/>
</dbReference>
<proteinExistence type="inferred from homology"/>
<reference evidence="5 6" key="1">
    <citation type="submission" date="2011-01" db="EMBL/GenBank/DDBJ databases">
        <title>Whole genome sequence of Caldisericum exile AZM16c01.</title>
        <authorList>
            <person name="Narita-Yamada S."/>
            <person name="Kawakoshi A."/>
            <person name="Nakamura S."/>
            <person name="Sasagawa M."/>
            <person name="Fukada J."/>
            <person name="Sekine M."/>
            <person name="Kato Y."/>
            <person name="Fukai R."/>
            <person name="Sasaki K."/>
            <person name="Hanamaki A."/>
            <person name="Narita H."/>
            <person name="Konno Y."/>
            <person name="Mori K."/>
            <person name="Yamazaki S."/>
            <person name="Suzuki K."/>
            <person name="Fujita N."/>
        </authorList>
    </citation>
    <scope>NUCLEOTIDE SEQUENCE [LARGE SCALE GENOMIC DNA]</scope>
    <source>
        <strain evidence="6">DSM 21853 / NBRC 104410 / AZM16c01</strain>
    </source>
</reference>
<dbReference type="InterPro" id="IPR032466">
    <property type="entry name" value="Metal_Hydrolase"/>
</dbReference>
<dbReference type="InterPro" id="IPR018228">
    <property type="entry name" value="DNase_TatD-rel_CS"/>
</dbReference>
<dbReference type="SUPFAM" id="SSF51556">
    <property type="entry name" value="Metallo-dependent hydrolases"/>
    <property type="match status" value="1"/>
</dbReference>
<evidence type="ECO:0000313" key="6">
    <source>
        <dbReference type="Proteomes" id="UP000004793"/>
    </source>
</evidence>
<name>A0A7U6GEW7_CALEA</name>
<dbReference type="EMBL" id="AP012051">
    <property type="protein sequence ID" value="BAL81086.1"/>
    <property type="molecule type" value="Genomic_DNA"/>
</dbReference>
<dbReference type="GO" id="GO:0016788">
    <property type="term" value="F:hydrolase activity, acting on ester bonds"/>
    <property type="evidence" value="ECO:0007669"/>
    <property type="project" value="InterPro"/>
</dbReference>
<dbReference type="CDD" id="cd01310">
    <property type="entry name" value="TatD_DNAse"/>
    <property type="match status" value="1"/>
</dbReference>
<dbReference type="Proteomes" id="UP000004793">
    <property type="component" value="Chromosome"/>
</dbReference>
<dbReference type="GO" id="GO:0005829">
    <property type="term" value="C:cytosol"/>
    <property type="evidence" value="ECO:0007669"/>
    <property type="project" value="TreeGrafter"/>
</dbReference>
<feature type="binding site" evidence="4">
    <location>
        <position position="125"/>
    </location>
    <ligand>
        <name>a divalent metal cation</name>
        <dbReference type="ChEBI" id="CHEBI:60240"/>
        <label>2</label>
    </ligand>
</feature>
<evidence type="ECO:0000256" key="3">
    <source>
        <dbReference type="ARBA" id="ARBA00022801"/>
    </source>
</evidence>
<feature type="binding site" evidence="4">
    <location>
        <position position="198"/>
    </location>
    <ligand>
        <name>a divalent metal cation</name>
        <dbReference type="ChEBI" id="CHEBI:60240"/>
        <label>1</label>
    </ligand>
</feature>
<dbReference type="OrthoDB" id="9810005at2"/>
<dbReference type="AlphaFoldDB" id="A0A7U6GEW7"/>
<evidence type="ECO:0000313" key="5">
    <source>
        <dbReference type="EMBL" id="BAL81086.1"/>
    </source>
</evidence>
<dbReference type="GO" id="GO:0004536">
    <property type="term" value="F:DNA nuclease activity"/>
    <property type="evidence" value="ECO:0007669"/>
    <property type="project" value="InterPro"/>
</dbReference>
<keyword evidence="6" id="KW-1185">Reference proteome</keyword>
<protein>
    <submittedName>
        <fullName evidence="5">Deoxyribonuclease</fullName>
        <ecNumber evidence="5">3.1.-.-</ecNumber>
    </submittedName>
</protein>
<dbReference type="KEGG" id="cex:CSE_09600"/>
<feature type="binding site" evidence="4">
    <location>
        <position position="6"/>
    </location>
    <ligand>
        <name>a divalent metal cation</name>
        <dbReference type="ChEBI" id="CHEBI:60240"/>
        <label>1</label>
    </ligand>
</feature>